<accession>L8WQW5</accession>
<name>L8WQW5_THACA</name>
<protein>
    <submittedName>
        <fullName evidence="2">Uncharacterized protein</fullName>
    </submittedName>
</protein>
<sequence length="40" mass="4791">MARFFLHISVWAFGFLLVEQILLLWLWTRLSAVAPRWSSQ</sequence>
<keyword evidence="1" id="KW-0472">Membrane</keyword>
<organism evidence="2 3">
    <name type="scientific">Thanatephorus cucumeris (strain AG1-IA)</name>
    <name type="common">Rice sheath blight fungus</name>
    <name type="synonym">Rhizoctonia solani</name>
    <dbReference type="NCBI Taxonomy" id="983506"/>
    <lineage>
        <taxon>Eukaryota</taxon>
        <taxon>Fungi</taxon>
        <taxon>Dikarya</taxon>
        <taxon>Basidiomycota</taxon>
        <taxon>Agaricomycotina</taxon>
        <taxon>Agaricomycetes</taxon>
        <taxon>Cantharellales</taxon>
        <taxon>Ceratobasidiaceae</taxon>
        <taxon>Rhizoctonia</taxon>
        <taxon>Rhizoctonia solani AG-1</taxon>
    </lineage>
</organism>
<evidence type="ECO:0000313" key="3">
    <source>
        <dbReference type="Proteomes" id="UP000011668"/>
    </source>
</evidence>
<proteinExistence type="predicted"/>
<gene>
    <name evidence="2" type="ORF">AG1IA_06799</name>
</gene>
<dbReference type="EMBL" id="AFRT01001894">
    <property type="protein sequence ID" value="ELU39177.1"/>
    <property type="molecule type" value="Genomic_DNA"/>
</dbReference>
<feature type="transmembrane region" description="Helical" evidence="1">
    <location>
        <begin position="6"/>
        <end position="27"/>
    </location>
</feature>
<dbReference type="Proteomes" id="UP000011668">
    <property type="component" value="Unassembled WGS sequence"/>
</dbReference>
<dbReference type="HOGENOM" id="CLU_3299678_0_0_1"/>
<comment type="caution">
    <text evidence="2">The sequence shown here is derived from an EMBL/GenBank/DDBJ whole genome shotgun (WGS) entry which is preliminary data.</text>
</comment>
<evidence type="ECO:0000256" key="1">
    <source>
        <dbReference type="SAM" id="Phobius"/>
    </source>
</evidence>
<evidence type="ECO:0000313" key="2">
    <source>
        <dbReference type="EMBL" id="ELU39177.1"/>
    </source>
</evidence>
<keyword evidence="1" id="KW-1133">Transmembrane helix</keyword>
<reference evidence="2 3" key="1">
    <citation type="journal article" date="2013" name="Nat. Commun.">
        <title>The evolution and pathogenic mechanisms of the rice sheath blight pathogen.</title>
        <authorList>
            <person name="Zheng A."/>
            <person name="Lin R."/>
            <person name="Xu L."/>
            <person name="Qin P."/>
            <person name="Tang C."/>
            <person name="Ai P."/>
            <person name="Zhang D."/>
            <person name="Liu Y."/>
            <person name="Sun Z."/>
            <person name="Feng H."/>
            <person name="Wang Y."/>
            <person name="Chen Y."/>
            <person name="Liang X."/>
            <person name="Fu R."/>
            <person name="Li Q."/>
            <person name="Zhang J."/>
            <person name="Yu X."/>
            <person name="Xie Z."/>
            <person name="Ding L."/>
            <person name="Guan P."/>
            <person name="Tang J."/>
            <person name="Liang Y."/>
            <person name="Wang S."/>
            <person name="Deng Q."/>
            <person name="Li S."/>
            <person name="Zhu J."/>
            <person name="Wang L."/>
            <person name="Liu H."/>
            <person name="Li P."/>
        </authorList>
    </citation>
    <scope>NUCLEOTIDE SEQUENCE [LARGE SCALE GENOMIC DNA]</scope>
    <source>
        <strain evidence="3">AG-1 IA</strain>
    </source>
</reference>
<dbReference type="AlphaFoldDB" id="L8WQW5"/>
<keyword evidence="3" id="KW-1185">Reference proteome</keyword>
<keyword evidence="1" id="KW-0812">Transmembrane</keyword>